<evidence type="ECO:0000313" key="4">
    <source>
        <dbReference type="EMBL" id="KDR35507.1"/>
    </source>
</evidence>
<dbReference type="InterPro" id="IPR036412">
    <property type="entry name" value="HAD-like_sf"/>
</dbReference>
<keyword evidence="6" id="KW-1185">Reference proteome</keyword>
<accession>A0A069P4W8</accession>
<dbReference type="Pfam" id="PF08282">
    <property type="entry name" value="Hydrolase_3"/>
    <property type="match status" value="2"/>
</dbReference>
<name>A0A069P4W8_9BURK</name>
<sequence length="603" mass="65313">MRCMVLASDYDNTLAEEGRVSDATWEAVDRLRASGRHMVLVTGRELDDLLTLCDRVDRFSLIVAENGGVIYSPATRERTLLAPPPPPEFVEAMKASGVRHLGVSQTLVATVKPYDEQAHAAIRDLGLDLHVVYNGDAVMVLAPGVSKASGLLAALEKMALSPRNAVGVGDAQNDHALLDACEISAAVGNAIDALKAHADIVLDRECGAGVTELIEAILEDDLASASEHLTRRHLVLGERVKAEDDKSDQSGDTETLAPQDTVALIAGQSGGGKSTLITGLMERLSESGYQFCALDPEGDFDSLEDALPIGDAETAPKADDVTRLIHQPSQSVVVNLMRVSFAERPTYCATVLAHMQKTRALTGRPHWMIFDEAHHFFPASINAADETLPDQLAPALFATVHPNQLSARLLDRVTVFIGAGPGAQETLQEFAQAAGIDEPAGLPDAIETGEALVWRRDREGHWGTPIVVRIEPAKTQRRRHVRKYAEGMLIPERSFYFRGPDDKLNLRAHNLVLFLEIAEGVDEDTWLFHLRRGDYSTWFRDVIGDATLADEAREIAADEALSAADSFEGIRKAVEQRYTQPENPVLPNILAPGANNGSGTSSA</sequence>
<dbReference type="EMBL" id="JFHE01000006">
    <property type="protein sequence ID" value="KDR35507.1"/>
    <property type="molecule type" value="Genomic_DNA"/>
</dbReference>
<comment type="caution">
    <text evidence="4">The sequence shown here is derived from an EMBL/GenBank/DDBJ whole genome shotgun (WGS) entry which is preliminary data.</text>
</comment>
<feature type="domain" description="AAA+ ATPase" evidence="2">
    <location>
        <begin position="259"/>
        <end position="421"/>
    </location>
</feature>
<dbReference type="AlphaFoldDB" id="A0A069P4W8"/>
<dbReference type="GO" id="GO:0000287">
    <property type="term" value="F:magnesium ion binding"/>
    <property type="evidence" value="ECO:0007669"/>
    <property type="project" value="TreeGrafter"/>
</dbReference>
<dbReference type="STRING" id="1071679.BG57_27055"/>
<dbReference type="PANTHER" id="PTHR10000">
    <property type="entry name" value="PHOSPHOSERINE PHOSPHATASE"/>
    <property type="match status" value="1"/>
</dbReference>
<proteinExistence type="predicted"/>
<dbReference type="Gene3D" id="3.40.50.1000">
    <property type="entry name" value="HAD superfamily/HAD-like"/>
    <property type="match status" value="1"/>
</dbReference>
<dbReference type="eggNOG" id="COG0433">
    <property type="taxonomic scope" value="Bacteria"/>
</dbReference>
<evidence type="ECO:0000313" key="5">
    <source>
        <dbReference type="Proteomes" id="UP000027439"/>
    </source>
</evidence>
<feature type="region of interest" description="Disordered" evidence="1">
    <location>
        <begin position="578"/>
        <end position="603"/>
    </location>
</feature>
<reference evidence="3" key="1">
    <citation type="journal article" date="2014" name="Int. J. Syst. Evol. Microbiol.">
        <title>Complete genome of a new Firmicutes species belonging to the dominant human colonic microbiota ('Ruminococcus bicirculans') reveals two chromosomes and a selective capacity to utilize plant glucans.</title>
        <authorList>
            <consortium name="NISC Comparative Sequencing Program"/>
            <person name="Wegmann U."/>
            <person name="Louis P."/>
            <person name="Goesmann A."/>
            <person name="Henrissat B."/>
            <person name="Duncan S.H."/>
            <person name="Flint H.J."/>
        </authorList>
    </citation>
    <scope>NUCLEOTIDE SEQUENCE</scope>
    <source>
        <strain evidence="3">CGMCC 1.11013</strain>
    </source>
</reference>
<dbReference type="EMBL" id="BMEG01000007">
    <property type="protein sequence ID" value="GGD81774.1"/>
    <property type="molecule type" value="Genomic_DNA"/>
</dbReference>
<dbReference type="Proteomes" id="UP000597138">
    <property type="component" value="Unassembled WGS sequence"/>
</dbReference>
<reference evidence="4 5" key="2">
    <citation type="submission" date="2014-03" db="EMBL/GenBank/DDBJ databases">
        <title>Draft Genome Sequences of Four Burkholderia Strains.</title>
        <authorList>
            <person name="Liu X.Y."/>
            <person name="Li C.X."/>
            <person name="Xu J.H."/>
        </authorList>
    </citation>
    <scope>NUCLEOTIDE SEQUENCE [LARGE SCALE GENOMIC DNA]</scope>
    <source>
        <strain evidence="4 5">R27</strain>
    </source>
</reference>
<reference evidence="6" key="3">
    <citation type="journal article" date="2019" name="Int. J. Syst. Evol. Microbiol.">
        <title>The Global Catalogue of Microorganisms (GCM) 10K type strain sequencing project: providing services to taxonomists for standard genome sequencing and annotation.</title>
        <authorList>
            <consortium name="The Broad Institute Genomics Platform"/>
            <consortium name="The Broad Institute Genome Sequencing Center for Infectious Disease"/>
            <person name="Wu L."/>
            <person name="Ma J."/>
        </authorList>
    </citation>
    <scope>NUCLEOTIDE SEQUENCE [LARGE SCALE GENOMIC DNA]</scope>
    <source>
        <strain evidence="6">CGMCC 1.11013</strain>
    </source>
</reference>
<evidence type="ECO:0000313" key="6">
    <source>
        <dbReference type="Proteomes" id="UP000597138"/>
    </source>
</evidence>
<dbReference type="PANTHER" id="PTHR10000:SF8">
    <property type="entry name" value="HAD SUPERFAMILY HYDROLASE-LIKE, TYPE 3"/>
    <property type="match status" value="1"/>
</dbReference>
<dbReference type="InterPro" id="IPR027417">
    <property type="entry name" value="P-loop_NTPase"/>
</dbReference>
<dbReference type="RefSeq" id="WP_035962468.1">
    <property type="nucleotide sequence ID" value="NZ_BMEG01000007.1"/>
</dbReference>
<dbReference type="Gene3D" id="3.40.50.300">
    <property type="entry name" value="P-loop containing nucleotide triphosphate hydrolases"/>
    <property type="match status" value="1"/>
</dbReference>
<dbReference type="GO" id="GO:0016791">
    <property type="term" value="F:phosphatase activity"/>
    <property type="evidence" value="ECO:0007669"/>
    <property type="project" value="TreeGrafter"/>
</dbReference>
<dbReference type="eggNOG" id="COG0561">
    <property type="taxonomic scope" value="Bacteria"/>
</dbReference>
<dbReference type="OrthoDB" id="9768060at2"/>
<dbReference type="Gene3D" id="3.90.1070.10">
    <property type="match status" value="1"/>
</dbReference>
<dbReference type="SUPFAM" id="SSF56784">
    <property type="entry name" value="HAD-like"/>
    <property type="match status" value="1"/>
</dbReference>
<evidence type="ECO:0000259" key="2">
    <source>
        <dbReference type="SMART" id="SM00382"/>
    </source>
</evidence>
<dbReference type="SMART" id="SM00382">
    <property type="entry name" value="AAA"/>
    <property type="match status" value="1"/>
</dbReference>
<dbReference type="Proteomes" id="UP000027439">
    <property type="component" value="Unassembled WGS sequence"/>
</dbReference>
<organism evidence="4 5">
    <name type="scientific">Caballeronia grimmiae</name>
    <dbReference type="NCBI Taxonomy" id="1071679"/>
    <lineage>
        <taxon>Bacteria</taxon>
        <taxon>Pseudomonadati</taxon>
        <taxon>Pseudomonadota</taxon>
        <taxon>Betaproteobacteria</taxon>
        <taxon>Burkholderiales</taxon>
        <taxon>Burkholderiaceae</taxon>
        <taxon>Caballeronia</taxon>
    </lineage>
</organism>
<gene>
    <name evidence="4" type="ORF">BG57_27055</name>
    <name evidence="3" type="ORF">GCM10010985_40290</name>
</gene>
<protein>
    <submittedName>
        <fullName evidence="4">Haloacid dehalogenase</fullName>
    </submittedName>
    <submittedName>
        <fullName evidence="3">Phosphoglycolate phosphatase</fullName>
    </submittedName>
</protein>
<dbReference type="GO" id="GO:0005829">
    <property type="term" value="C:cytosol"/>
    <property type="evidence" value="ECO:0007669"/>
    <property type="project" value="TreeGrafter"/>
</dbReference>
<dbReference type="SUPFAM" id="SSF52540">
    <property type="entry name" value="P-loop containing nucleoside triphosphate hydrolases"/>
    <property type="match status" value="1"/>
</dbReference>
<dbReference type="InterPro" id="IPR023214">
    <property type="entry name" value="HAD_sf"/>
</dbReference>
<evidence type="ECO:0000313" key="3">
    <source>
        <dbReference type="EMBL" id="GGD81774.1"/>
    </source>
</evidence>
<evidence type="ECO:0000256" key="1">
    <source>
        <dbReference type="SAM" id="MobiDB-lite"/>
    </source>
</evidence>
<reference evidence="3" key="4">
    <citation type="submission" date="2024-05" db="EMBL/GenBank/DDBJ databases">
        <authorList>
            <person name="Sun Q."/>
            <person name="Zhou Y."/>
        </authorList>
    </citation>
    <scope>NUCLEOTIDE SEQUENCE</scope>
    <source>
        <strain evidence="3">CGMCC 1.11013</strain>
    </source>
</reference>
<dbReference type="InterPro" id="IPR003593">
    <property type="entry name" value="AAA+_ATPase"/>
</dbReference>